<accession>A0ABP0H7F5</accession>
<evidence type="ECO:0000256" key="1">
    <source>
        <dbReference type="ARBA" id="ARBA00022898"/>
    </source>
</evidence>
<dbReference type="CDD" id="cd06822">
    <property type="entry name" value="PLPDE_III_YBL036c_euk"/>
    <property type="match status" value="1"/>
</dbReference>
<dbReference type="PROSITE" id="PS01211">
    <property type="entry name" value="UPF0001"/>
    <property type="match status" value="1"/>
</dbReference>
<evidence type="ECO:0000256" key="4">
    <source>
        <dbReference type="SAM" id="MobiDB-lite"/>
    </source>
</evidence>
<reference evidence="6 7" key="1">
    <citation type="submission" date="2024-02" db="EMBL/GenBank/DDBJ databases">
        <authorList>
            <person name="Chen Y."/>
            <person name="Shah S."/>
            <person name="Dougan E. K."/>
            <person name="Thang M."/>
            <person name="Chan C."/>
        </authorList>
    </citation>
    <scope>NUCLEOTIDE SEQUENCE [LARGE SCALE GENOMIC DNA]</scope>
</reference>
<dbReference type="NCBIfam" id="TIGR00044">
    <property type="entry name" value="YggS family pyridoxal phosphate-dependent enzyme"/>
    <property type="match status" value="1"/>
</dbReference>
<proteinExistence type="inferred from homology"/>
<dbReference type="EMBL" id="CAXAMM010000013">
    <property type="protein sequence ID" value="CAK8985446.1"/>
    <property type="molecule type" value="Genomic_DNA"/>
</dbReference>
<dbReference type="InterPro" id="IPR001608">
    <property type="entry name" value="Ala_racemase_N"/>
</dbReference>
<feature type="compositionally biased region" description="Basic and acidic residues" evidence="4">
    <location>
        <begin position="273"/>
        <end position="284"/>
    </location>
</feature>
<dbReference type="SUPFAM" id="SSF51419">
    <property type="entry name" value="PLP-binding barrel"/>
    <property type="match status" value="1"/>
</dbReference>
<dbReference type="PANTHER" id="PTHR10146:SF14">
    <property type="entry name" value="PYRIDOXAL PHOSPHATE HOMEOSTASIS PROTEIN"/>
    <property type="match status" value="1"/>
</dbReference>
<dbReference type="InterPro" id="IPR011078">
    <property type="entry name" value="PyrdxlP_homeostasis"/>
</dbReference>
<dbReference type="InterPro" id="IPR029066">
    <property type="entry name" value="PLP-binding_barrel"/>
</dbReference>
<keyword evidence="7" id="KW-1185">Reference proteome</keyword>
<evidence type="ECO:0000313" key="6">
    <source>
        <dbReference type="EMBL" id="CAK8985446.1"/>
    </source>
</evidence>
<dbReference type="Gene3D" id="3.20.20.10">
    <property type="entry name" value="Alanine racemase"/>
    <property type="match status" value="1"/>
</dbReference>
<comment type="caution">
    <text evidence="6">The sequence shown here is derived from an EMBL/GenBank/DDBJ whole genome shotgun (WGS) entry which is preliminary data.</text>
</comment>
<dbReference type="HAMAP" id="MF_02087">
    <property type="entry name" value="PLP_homeostasis"/>
    <property type="match status" value="1"/>
</dbReference>
<protein>
    <recommendedName>
        <fullName evidence="2">Pyridoxal phosphate homeostasis protein</fullName>
        <shortName evidence="2">PLP homeostasis protein</shortName>
    </recommendedName>
</protein>
<name>A0ABP0H7F5_9DINO</name>
<dbReference type="Pfam" id="PF01168">
    <property type="entry name" value="Ala_racemase_N"/>
    <property type="match status" value="1"/>
</dbReference>
<dbReference type="PANTHER" id="PTHR10146">
    <property type="entry name" value="PROLINE SYNTHETASE CO-TRANSCRIBED BACTERIAL HOMOLOG PROTEIN"/>
    <property type="match status" value="1"/>
</dbReference>
<evidence type="ECO:0000259" key="5">
    <source>
        <dbReference type="Pfam" id="PF01168"/>
    </source>
</evidence>
<feature type="modified residue" description="N6-(pyridoxal phosphate)lysine" evidence="2">
    <location>
        <position position="52"/>
    </location>
</feature>
<keyword evidence="1 2" id="KW-0663">Pyridoxal phosphate</keyword>
<evidence type="ECO:0000313" key="7">
    <source>
        <dbReference type="Proteomes" id="UP001642464"/>
    </source>
</evidence>
<feature type="compositionally biased region" description="Low complexity" evidence="4">
    <location>
        <begin position="249"/>
        <end position="265"/>
    </location>
</feature>
<evidence type="ECO:0000256" key="2">
    <source>
        <dbReference type="HAMAP-Rule" id="MF_03225"/>
    </source>
</evidence>
<dbReference type="Proteomes" id="UP001642464">
    <property type="component" value="Unassembled WGS sequence"/>
</dbReference>
<comment type="similarity">
    <text evidence="2 3">Belongs to the pyridoxal phosphate-binding protein YggS/PROSC family.</text>
</comment>
<comment type="function">
    <text evidence="2">Pyridoxal 5'-phosphate (PLP)-binding protein, which may be involved in intracellular homeostatic regulation of pyridoxal 5'-phosphate (PLP), the active form of vitamin B6.</text>
</comment>
<sequence>MSLSAPTTAAAAAAAAVAKTSVAEALSAVKTKIQASAERLGRPAPRLVAVSKTKPVSMLMEAFEAGQRHFGENYVQELVEKAPNMPRYVKWHFIGNLQSNKVKHIVSIPNLYMVESVHSVKIANTLNRLLPDTREEKLRVMVQVNTSGEESKSGVEPSGCLELVEHVMANCTKLELVGLMTIGRLGDVSPECFQLLAKCRDDVMEKHATSFQDGLELSMGMSGDFELAMAHGSTNVRVGSTIFGARSYPAKAAPAPPASADASAVPTPPAEEQQQKEQESTNSK</sequence>
<feature type="region of interest" description="Disordered" evidence="4">
    <location>
        <begin position="249"/>
        <end position="284"/>
    </location>
</feature>
<organism evidence="6 7">
    <name type="scientific">Durusdinium trenchii</name>
    <dbReference type="NCBI Taxonomy" id="1381693"/>
    <lineage>
        <taxon>Eukaryota</taxon>
        <taxon>Sar</taxon>
        <taxon>Alveolata</taxon>
        <taxon>Dinophyceae</taxon>
        <taxon>Suessiales</taxon>
        <taxon>Symbiodiniaceae</taxon>
        <taxon>Durusdinium</taxon>
    </lineage>
</organism>
<gene>
    <name evidence="6" type="ORF">SCF082_LOCUS161</name>
</gene>
<evidence type="ECO:0000256" key="3">
    <source>
        <dbReference type="RuleBase" id="RU004514"/>
    </source>
</evidence>
<feature type="domain" description="Alanine racemase N-terminal" evidence="5">
    <location>
        <begin position="26"/>
        <end position="246"/>
    </location>
</feature>